<evidence type="ECO:0000256" key="1">
    <source>
        <dbReference type="SAM" id="Phobius"/>
    </source>
</evidence>
<accession>A0A1G9U1F9</accession>
<dbReference type="OrthoDB" id="3261118at2"/>
<evidence type="ECO:0000313" key="4">
    <source>
        <dbReference type="Proteomes" id="UP000199671"/>
    </source>
</evidence>
<sequence length="107" mass="11427">MSSSTTSALSRQSLTGVFADVPDPRGRRGVRHRLDVVLALAAAGVLAGCRTLLAVWEHMADLDPGDLAELGIKEGRPLPSESTIRRALQVLDPDDLDAPIEGVRLFV</sequence>
<keyword evidence="1" id="KW-1133">Transmembrane helix</keyword>
<feature type="domain" description="H repeat-associated protein N-terminal" evidence="2">
    <location>
        <begin position="17"/>
        <end position="98"/>
    </location>
</feature>
<name>A0A1G9U1F9_9ACTO</name>
<keyword evidence="1" id="KW-0812">Transmembrane</keyword>
<feature type="transmembrane region" description="Helical" evidence="1">
    <location>
        <begin position="34"/>
        <end position="56"/>
    </location>
</feature>
<evidence type="ECO:0000313" key="3">
    <source>
        <dbReference type="EMBL" id="SDM53789.1"/>
    </source>
</evidence>
<dbReference type="Proteomes" id="UP000199671">
    <property type="component" value="Unassembled WGS sequence"/>
</dbReference>
<reference evidence="3 4" key="1">
    <citation type="submission" date="2016-10" db="EMBL/GenBank/DDBJ databases">
        <authorList>
            <person name="de Groot N.N."/>
        </authorList>
    </citation>
    <scope>NUCLEOTIDE SEQUENCE [LARGE SCALE GENOMIC DNA]</scope>
    <source>
        <strain evidence="3 4">KPR-7B</strain>
    </source>
</reference>
<evidence type="ECO:0000259" key="2">
    <source>
        <dbReference type="Pfam" id="PF13808"/>
    </source>
</evidence>
<gene>
    <name evidence="3" type="ORF">SAMN04487766_103231</name>
</gene>
<protein>
    <submittedName>
        <fullName evidence="3">DDE_Tnp_1-associated</fullName>
    </submittedName>
</protein>
<dbReference type="AlphaFoldDB" id="A0A1G9U1F9"/>
<keyword evidence="1" id="KW-0472">Membrane</keyword>
<dbReference type="InterPro" id="IPR032806">
    <property type="entry name" value="YbfD_N"/>
</dbReference>
<dbReference type="EMBL" id="FNHU01000003">
    <property type="protein sequence ID" value="SDM53789.1"/>
    <property type="molecule type" value="Genomic_DNA"/>
</dbReference>
<dbReference type="Pfam" id="PF13808">
    <property type="entry name" value="DDE_Tnp_1_assoc"/>
    <property type="match status" value="1"/>
</dbReference>
<proteinExistence type="predicted"/>
<organism evidence="3 4">
    <name type="scientific">Actinomyces ruminicola</name>
    <dbReference type="NCBI Taxonomy" id="332524"/>
    <lineage>
        <taxon>Bacteria</taxon>
        <taxon>Bacillati</taxon>
        <taxon>Actinomycetota</taxon>
        <taxon>Actinomycetes</taxon>
        <taxon>Actinomycetales</taxon>
        <taxon>Actinomycetaceae</taxon>
        <taxon>Actinomyces</taxon>
    </lineage>
</organism>